<comment type="caution">
    <text evidence="2">The sequence shown here is derived from an EMBL/GenBank/DDBJ whole genome shotgun (WGS) entry which is preliminary data.</text>
</comment>
<sequence length="244" mass="27690">MGSGVIFYEYEKHEMFEDCDMKADAELGTFKIRRYHFDDESFVHPFHSVRFDPDCPYEIPIEALMADKILSSSKDEKSSTGRSRSSRCPMPLYSPRRMLGTRSFRCGATSSSLRKPRSWELIPPSEGWMCDADDEKEVGGMETSVKNEVSSEEDPEEDEEDPEEEEPNHDDNLEDGIPATPSLPMDIDAEEDYKRYIEELGRVPEHSPLRSSQASVPDVPVEASNRQSVSRDGSSYNLSGVWQS</sequence>
<evidence type="ECO:0000256" key="1">
    <source>
        <dbReference type="SAM" id="MobiDB-lite"/>
    </source>
</evidence>
<keyword evidence="3" id="KW-1185">Reference proteome</keyword>
<feature type="region of interest" description="Disordered" evidence="1">
    <location>
        <begin position="138"/>
        <end position="244"/>
    </location>
</feature>
<proteinExistence type="predicted"/>
<organism evidence="2 3">
    <name type="scientific">Stylosanthes scabra</name>
    <dbReference type="NCBI Taxonomy" id="79078"/>
    <lineage>
        <taxon>Eukaryota</taxon>
        <taxon>Viridiplantae</taxon>
        <taxon>Streptophyta</taxon>
        <taxon>Embryophyta</taxon>
        <taxon>Tracheophyta</taxon>
        <taxon>Spermatophyta</taxon>
        <taxon>Magnoliopsida</taxon>
        <taxon>eudicotyledons</taxon>
        <taxon>Gunneridae</taxon>
        <taxon>Pentapetalae</taxon>
        <taxon>rosids</taxon>
        <taxon>fabids</taxon>
        <taxon>Fabales</taxon>
        <taxon>Fabaceae</taxon>
        <taxon>Papilionoideae</taxon>
        <taxon>50 kb inversion clade</taxon>
        <taxon>dalbergioids sensu lato</taxon>
        <taxon>Dalbergieae</taxon>
        <taxon>Pterocarpus clade</taxon>
        <taxon>Stylosanthes</taxon>
    </lineage>
</organism>
<name>A0ABU6QC31_9FABA</name>
<feature type="region of interest" description="Disordered" evidence="1">
    <location>
        <begin position="70"/>
        <end position="95"/>
    </location>
</feature>
<reference evidence="2 3" key="1">
    <citation type="journal article" date="2023" name="Plants (Basel)">
        <title>Bridging the Gap: Combining Genomics and Transcriptomics Approaches to Understand Stylosanthes scabra, an Orphan Legume from the Brazilian Caatinga.</title>
        <authorList>
            <person name="Ferreira-Neto J.R.C."/>
            <person name="da Silva M.D."/>
            <person name="Binneck E."/>
            <person name="de Melo N.F."/>
            <person name="da Silva R.H."/>
            <person name="de Melo A.L.T.M."/>
            <person name="Pandolfi V."/>
            <person name="Bustamante F.O."/>
            <person name="Brasileiro-Vidal A.C."/>
            <person name="Benko-Iseppon A.M."/>
        </authorList>
    </citation>
    <scope>NUCLEOTIDE SEQUENCE [LARGE SCALE GENOMIC DNA]</scope>
    <source>
        <tissue evidence="2">Leaves</tissue>
    </source>
</reference>
<dbReference type="Proteomes" id="UP001341840">
    <property type="component" value="Unassembled WGS sequence"/>
</dbReference>
<evidence type="ECO:0000313" key="2">
    <source>
        <dbReference type="EMBL" id="MED6109449.1"/>
    </source>
</evidence>
<protein>
    <submittedName>
        <fullName evidence="2">Uncharacterized protein</fullName>
    </submittedName>
</protein>
<feature type="compositionally biased region" description="Acidic residues" evidence="1">
    <location>
        <begin position="150"/>
        <end position="174"/>
    </location>
</feature>
<gene>
    <name evidence="2" type="ORF">PIB30_033735</name>
</gene>
<dbReference type="EMBL" id="JASCZI010000154">
    <property type="protein sequence ID" value="MED6109449.1"/>
    <property type="molecule type" value="Genomic_DNA"/>
</dbReference>
<accession>A0ABU6QC31</accession>
<feature type="compositionally biased region" description="Basic and acidic residues" evidence="1">
    <location>
        <begin position="192"/>
        <end position="208"/>
    </location>
</feature>
<evidence type="ECO:0000313" key="3">
    <source>
        <dbReference type="Proteomes" id="UP001341840"/>
    </source>
</evidence>
<feature type="compositionally biased region" description="Polar residues" evidence="1">
    <location>
        <begin position="224"/>
        <end position="244"/>
    </location>
</feature>